<gene>
    <name evidence="2" type="ORF">GRG538_LOCUS17862</name>
</gene>
<sequence length="651" mass="75028">MALITKLDDLPDLFFIDLFNYLSSTDILWAFTNLNNRIQTLINERGYFRHINLSSARLSKLDRLLSILPLNQIETLIIDIEASPLQLSRWPYLPHLTTLRLYRLRDFTDATNFILRHSTSLKHLTLETNDLFMQCGSTGYIRYPRERLPTLVENVLPHLSALRSLDLGQDTGFGLTNWNITTIQSPLNYLRVSLEHIPRLCHVISRDTLSTALEQLHVTLRSSHVREENSIPKELVLSKMINLHTFTLAQSIFTFIYNRIEWPTIESLTAPNVMPVLRRLNLAILIAIDDLDCINRSSLFIDDRRIDIQFALIIADTSLGNELRYSLPHGSRFHPRQIVGVTCVYNHYPWAYNVWYTLPWAFEQFFFEPADLSQYITKVEVFSLPSSYSSIISSSRLRTLSISQNNSLPSITSMPHVVRLDHINAVHLSFHDWPTDLNLLALRHLTLINNLILLVHLDFVRLLSFHDWPTDLNLLALRHLTLINNLITLKNFSSFPSNIRSIQILLYSDKPNFSTNNWSILRSLSTLSMLTSLHIVINDMNTGLDDISCQIIAETVPIFAHFGIYLRSKHGLPEPDSIGRCIELDPVMVDLLLNDPTLLVTDDDEESVDLTFLESIFDIYRASIKELHSRILRLSFPQKPLFVVEEEKVVD</sequence>
<organism evidence="2 3">
    <name type="scientific">Rotaria socialis</name>
    <dbReference type="NCBI Taxonomy" id="392032"/>
    <lineage>
        <taxon>Eukaryota</taxon>
        <taxon>Metazoa</taxon>
        <taxon>Spiralia</taxon>
        <taxon>Gnathifera</taxon>
        <taxon>Rotifera</taxon>
        <taxon>Eurotatoria</taxon>
        <taxon>Bdelloidea</taxon>
        <taxon>Philodinida</taxon>
        <taxon>Philodinidae</taxon>
        <taxon>Rotaria</taxon>
    </lineage>
</organism>
<feature type="domain" description="F-box" evidence="1">
    <location>
        <begin position="4"/>
        <end position="51"/>
    </location>
</feature>
<proteinExistence type="predicted"/>
<reference evidence="2" key="1">
    <citation type="submission" date="2021-02" db="EMBL/GenBank/DDBJ databases">
        <authorList>
            <person name="Nowell W R."/>
        </authorList>
    </citation>
    <scope>NUCLEOTIDE SEQUENCE</scope>
</reference>
<dbReference type="Proteomes" id="UP000663872">
    <property type="component" value="Unassembled WGS sequence"/>
</dbReference>
<dbReference type="SUPFAM" id="SSF52058">
    <property type="entry name" value="L domain-like"/>
    <property type="match status" value="1"/>
</dbReference>
<comment type="caution">
    <text evidence="2">The sequence shown here is derived from an EMBL/GenBank/DDBJ whole genome shotgun (WGS) entry which is preliminary data.</text>
</comment>
<dbReference type="PROSITE" id="PS50181">
    <property type="entry name" value="FBOX"/>
    <property type="match status" value="1"/>
</dbReference>
<name>A0A818HIT5_9BILA</name>
<dbReference type="AlphaFoldDB" id="A0A818HIT5"/>
<dbReference type="EMBL" id="CAJNYT010002938">
    <property type="protein sequence ID" value="CAF3505464.1"/>
    <property type="molecule type" value="Genomic_DNA"/>
</dbReference>
<evidence type="ECO:0000259" key="1">
    <source>
        <dbReference type="PROSITE" id="PS50181"/>
    </source>
</evidence>
<dbReference type="InterPro" id="IPR001810">
    <property type="entry name" value="F-box_dom"/>
</dbReference>
<protein>
    <recommendedName>
        <fullName evidence="1">F-box domain-containing protein</fullName>
    </recommendedName>
</protein>
<accession>A0A818HIT5</accession>
<evidence type="ECO:0000313" key="3">
    <source>
        <dbReference type="Proteomes" id="UP000663872"/>
    </source>
</evidence>
<evidence type="ECO:0000313" key="2">
    <source>
        <dbReference type="EMBL" id="CAF3505464.1"/>
    </source>
</evidence>